<dbReference type="EMBL" id="JABBGC010000001">
    <property type="protein sequence ID" value="NML38116.1"/>
    <property type="molecule type" value="Genomic_DNA"/>
</dbReference>
<evidence type="ECO:0000313" key="5">
    <source>
        <dbReference type="Proteomes" id="UP000583266"/>
    </source>
</evidence>
<accession>A0A848GIP0</accession>
<dbReference type="SMART" id="SM00448">
    <property type="entry name" value="REC"/>
    <property type="match status" value="1"/>
</dbReference>
<dbReference type="GO" id="GO:0000156">
    <property type="term" value="F:phosphorelay response regulator activity"/>
    <property type="evidence" value="ECO:0007669"/>
    <property type="project" value="InterPro"/>
</dbReference>
<feature type="domain" description="Response regulatory" evidence="2">
    <location>
        <begin position="4"/>
        <end position="118"/>
    </location>
</feature>
<dbReference type="InterPro" id="IPR007492">
    <property type="entry name" value="LytTR_DNA-bd_dom"/>
</dbReference>
<keyword evidence="1" id="KW-0597">Phosphoprotein</keyword>
<organism evidence="4 5">
    <name type="scientific">Chitinophaga fulva</name>
    <dbReference type="NCBI Taxonomy" id="2728842"/>
    <lineage>
        <taxon>Bacteria</taxon>
        <taxon>Pseudomonadati</taxon>
        <taxon>Bacteroidota</taxon>
        <taxon>Chitinophagia</taxon>
        <taxon>Chitinophagales</taxon>
        <taxon>Chitinophagaceae</taxon>
        <taxon>Chitinophaga</taxon>
    </lineage>
</organism>
<dbReference type="PANTHER" id="PTHR37299:SF1">
    <property type="entry name" value="STAGE 0 SPORULATION PROTEIN A HOMOLOG"/>
    <property type="match status" value="1"/>
</dbReference>
<dbReference type="InterPro" id="IPR046947">
    <property type="entry name" value="LytR-like"/>
</dbReference>
<dbReference type="InterPro" id="IPR011006">
    <property type="entry name" value="CheY-like_superfamily"/>
</dbReference>
<dbReference type="InterPro" id="IPR001789">
    <property type="entry name" value="Sig_transdc_resp-reg_receiver"/>
</dbReference>
<dbReference type="Proteomes" id="UP000583266">
    <property type="component" value="Unassembled WGS sequence"/>
</dbReference>
<dbReference type="AlphaFoldDB" id="A0A848GIP0"/>
<reference evidence="4 5" key="1">
    <citation type="submission" date="2020-04" db="EMBL/GenBank/DDBJ databases">
        <title>Chitinophaga sp. G-6-1-13 sp. nov., isolated from soil.</title>
        <authorList>
            <person name="Dahal R.H."/>
            <person name="Chaudhary D.K."/>
        </authorList>
    </citation>
    <scope>NUCLEOTIDE SEQUENCE [LARGE SCALE GENOMIC DNA]</scope>
    <source>
        <strain evidence="4 5">G-6-1-13</strain>
    </source>
</reference>
<dbReference type="GO" id="GO:0003677">
    <property type="term" value="F:DNA binding"/>
    <property type="evidence" value="ECO:0007669"/>
    <property type="project" value="InterPro"/>
</dbReference>
<name>A0A848GIP0_9BACT</name>
<evidence type="ECO:0000313" key="4">
    <source>
        <dbReference type="EMBL" id="NML38116.1"/>
    </source>
</evidence>
<proteinExistence type="predicted"/>
<dbReference type="PROSITE" id="PS50110">
    <property type="entry name" value="RESPONSE_REGULATORY"/>
    <property type="match status" value="1"/>
</dbReference>
<protein>
    <submittedName>
        <fullName evidence="4">Response regulator transcription factor</fullName>
    </submittedName>
</protein>
<evidence type="ECO:0000259" key="2">
    <source>
        <dbReference type="PROSITE" id="PS50110"/>
    </source>
</evidence>
<dbReference type="Gene3D" id="2.40.50.1020">
    <property type="entry name" value="LytTr DNA-binding domain"/>
    <property type="match status" value="1"/>
</dbReference>
<evidence type="ECO:0000256" key="1">
    <source>
        <dbReference type="PROSITE-ProRule" id="PRU00169"/>
    </source>
</evidence>
<feature type="modified residue" description="4-aspartylphosphate" evidence="1">
    <location>
        <position position="55"/>
    </location>
</feature>
<dbReference type="Pfam" id="PF00072">
    <property type="entry name" value="Response_reg"/>
    <property type="match status" value="1"/>
</dbReference>
<evidence type="ECO:0000259" key="3">
    <source>
        <dbReference type="PROSITE" id="PS50930"/>
    </source>
</evidence>
<dbReference type="Gene3D" id="3.40.50.2300">
    <property type="match status" value="1"/>
</dbReference>
<dbReference type="RefSeq" id="WP_169225140.1">
    <property type="nucleotide sequence ID" value="NZ_JABBGC010000001.1"/>
</dbReference>
<sequence>MNLRCIIVDDEPLAREGLELLVRETGFLDFLGGCCNAMEASQALAREKVDLMFLDIEMPRIRGIDFLKGLASPPLVIITTAYPNFALEGFELNVLNVLDYLVKPITPERFLRAVNRARDMFTVKHTPAPEVDFFFIKCNNSYEKINYDDILYIEGTQNYVTINTRQGKFMTLATMKSVEEQLPAGRFLRIQKSFIVAVNKIQSLSGNEITIGSHKIPVSKIYKDELMQLIDKHLIRK</sequence>
<feature type="domain" description="HTH LytTR-type" evidence="3">
    <location>
        <begin position="134"/>
        <end position="232"/>
    </location>
</feature>
<keyword evidence="5" id="KW-1185">Reference proteome</keyword>
<comment type="caution">
    <text evidence="4">The sequence shown here is derived from an EMBL/GenBank/DDBJ whole genome shotgun (WGS) entry which is preliminary data.</text>
</comment>
<dbReference type="SMART" id="SM00850">
    <property type="entry name" value="LytTR"/>
    <property type="match status" value="1"/>
</dbReference>
<dbReference type="Pfam" id="PF04397">
    <property type="entry name" value="LytTR"/>
    <property type="match status" value="1"/>
</dbReference>
<gene>
    <name evidence="4" type="ORF">HHL17_13000</name>
</gene>
<dbReference type="PROSITE" id="PS50930">
    <property type="entry name" value="HTH_LYTTR"/>
    <property type="match status" value="1"/>
</dbReference>
<dbReference type="SUPFAM" id="SSF52172">
    <property type="entry name" value="CheY-like"/>
    <property type="match status" value="1"/>
</dbReference>
<dbReference type="PANTHER" id="PTHR37299">
    <property type="entry name" value="TRANSCRIPTIONAL REGULATOR-RELATED"/>
    <property type="match status" value="1"/>
</dbReference>